<evidence type="ECO:0000256" key="1">
    <source>
        <dbReference type="ARBA" id="ARBA00009091"/>
    </source>
</evidence>
<reference evidence="4 5" key="1">
    <citation type="submission" date="2017-06" db="EMBL/GenBank/DDBJ databases">
        <authorList>
            <person name="Kim H.J."/>
            <person name="Triplett B.A."/>
        </authorList>
    </citation>
    <scope>NUCLEOTIDE SEQUENCE [LARGE SCALE GENOMIC DNA]</scope>
    <source>
        <strain evidence="4 5">DSM 13116</strain>
    </source>
</reference>
<sequence length="175" mass="20052">MRKFLAAALFLLLMQSVAFAAGPAKVGIFDPEEVIRTSEPGQEAIKQFEAKMKPDSERIEKQQKDFVKMQEDFQKQAFALAPEARQDKERELRRKEFELSEAVRMFQNAANREKNLKLNEILKVLHGSVNDYAAKNGFTLVMAKTQGITYYYDPTSDITKAVTAELNKAWKSRKK</sequence>
<accession>A0A239D5P4</accession>
<dbReference type="PANTHER" id="PTHR35089:SF1">
    <property type="entry name" value="CHAPERONE PROTEIN SKP"/>
    <property type="match status" value="1"/>
</dbReference>
<comment type="similarity">
    <text evidence="1">Belongs to the Skp family.</text>
</comment>
<evidence type="ECO:0000313" key="4">
    <source>
        <dbReference type="EMBL" id="SNS27617.1"/>
    </source>
</evidence>
<dbReference type="GO" id="GO:0005829">
    <property type="term" value="C:cytosol"/>
    <property type="evidence" value="ECO:0007669"/>
    <property type="project" value="TreeGrafter"/>
</dbReference>
<keyword evidence="5" id="KW-1185">Reference proteome</keyword>
<dbReference type="Gene3D" id="3.30.910.20">
    <property type="entry name" value="Skp domain"/>
    <property type="match status" value="1"/>
</dbReference>
<dbReference type="AlphaFoldDB" id="A0A239D5P4"/>
<feature type="chain" id="PRO_5013371565" evidence="3">
    <location>
        <begin position="21"/>
        <end position="175"/>
    </location>
</feature>
<dbReference type="Pfam" id="PF03938">
    <property type="entry name" value="OmpH"/>
    <property type="match status" value="1"/>
</dbReference>
<evidence type="ECO:0000256" key="2">
    <source>
        <dbReference type="ARBA" id="ARBA00022729"/>
    </source>
</evidence>
<proteinExistence type="inferred from homology"/>
<feature type="signal peptide" evidence="3">
    <location>
        <begin position="1"/>
        <end position="20"/>
    </location>
</feature>
<evidence type="ECO:0000256" key="3">
    <source>
        <dbReference type="SAM" id="SignalP"/>
    </source>
</evidence>
<dbReference type="SUPFAM" id="SSF111384">
    <property type="entry name" value="OmpH-like"/>
    <property type="match status" value="1"/>
</dbReference>
<protein>
    <submittedName>
        <fullName evidence="4">Periplasmic chaperone for outer membrane proteins Skp</fullName>
    </submittedName>
</protein>
<keyword evidence="2 3" id="KW-0732">Signal</keyword>
<name>A0A239D5P4_9BACT</name>
<dbReference type="EMBL" id="FZOC01000011">
    <property type="protein sequence ID" value="SNS27617.1"/>
    <property type="molecule type" value="Genomic_DNA"/>
</dbReference>
<dbReference type="Proteomes" id="UP000198324">
    <property type="component" value="Unassembled WGS sequence"/>
</dbReference>
<evidence type="ECO:0000313" key="5">
    <source>
        <dbReference type="Proteomes" id="UP000198324"/>
    </source>
</evidence>
<gene>
    <name evidence="4" type="ORF">SAMN04488503_0127</name>
</gene>
<dbReference type="InterPro" id="IPR024930">
    <property type="entry name" value="Skp_dom_sf"/>
</dbReference>
<organism evidence="4 5">
    <name type="scientific">Humidesulfovibrio mexicanus</name>
    <dbReference type="NCBI Taxonomy" id="147047"/>
    <lineage>
        <taxon>Bacteria</taxon>
        <taxon>Pseudomonadati</taxon>
        <taxon>Thermodesulfobacteriota</taxon>
        <taxon>Desulfovibrionia</taxon>
        <taxon>Desulfovibrionales</taxon>
        <taxon>Desulfovibrionaceae</taxon>
        <taxon>Humidesulfovibrio</taxon>
    </lineage>
</organism>
<dbReference type="GO" id="GO:0050821">
    <property type="term" value="P:protein stabilization"/>
    <property type="evidence" value="ECO:0007669"/>
    <property type="project" value="TreeGrafter"/>
</dbReference>
<dbReference type="PANTHER" id="PTHR35089">
    <property type="entry name" value="CHAPERONE PROTEIN SKP"/>
    <property type="match status" value="1"/>
</dbReference>
<dbReference type="InterPro" id="IPR005632">
    <property type="entry name" value="Chaperone_Skp"/>
</dbReference>
<dbReference type="RefSeq" id="WP_179217098.1">
    <property type="nucleotide sequence ID" value="NZ_FZOC01000011.1"/>
</dbReference>
<dbReference type="SMART" id="SM00935">
    <property type="entry name" value="OmpH"/>
    <property type="match status" value="1"/>
</dbReference>
<dbReference type="GO" id="GO:0051082">
    <property type="term" value="F:unfolded protein binding"/>
    <property type="evidence" value="ECO:0007669"/>
    <property type="project" value="InterPro"/>
</dbReference>